<keyword evidence="2" id="KW-1185">Reference proteome</keyword>
<dbReference type="EMBL" id="CP091511">
    <property type="protein sequence ID" value="UOO88736.1"/>
    <property type="molecule type" value="Genomic_DNA"/>
</dbReference>
<organism evidence="1 2">
    <name type="scientific">Vitreoscilla massiliensis</name>
    <dbReference type="NCBI Taxonomy" id="1689272"/>
    <lineage>
        <taxon>Bacteria</taxon>
        <taxon>Pseudomonadati</taxon>
        <taxon>Pseudomonadota</taxon>
        <taxon>Betaproteobacteria</taxon>
        <taxon>Neisseriales</taxon>
        <taxon>Neisseriaceae</taxon>
        <taxon>Vitreoscilla</taxon>
    </lineage>
</organism>
<name>A0ABY4DYY8_9NEIS</name>
<proteinExistence type="predicted"/>
<accession>A0ABY4DYY8</accession>
<dbReference type="RefSeq" id="WP_058357575.1">
    <property type="nucleotide sequence ID" value="NZ_CABKVG010000010.1"/>
</dbReference>
<sequence length="76" mass="8534">MFTQMHIAKVDATEAKIDMELMFLSDSNKLACLELIMSLDAEDRIGYLNQYLTKMAAIMGPEAVAELTETMWLMAA</sequence>
<dbReference type="Proteomes" id="UP000832011">
    <property type="component" value="Chromosome"/>
</dbReference>
<reference evidence="1 2" key="1">
    <citation type="journal article" date="2022" name="Res Sq">
        <title>Evolution of multicellular longitudinally dividing oral cavity symbionts (Neisseriaceae).</title>
        <authorList>
            <person name="Nyongesa S."/>
            <person name="Weber P."/>
            <person name="Bernet E."/>
            <person name="Pullido F."/>
            <person name="Nieckarz M."/>
            <person name="Delaby M."/>
            <person name="Nieves C."/>
            <person name="Viehboeck T."/>
            <person name="Krause N."/>
            <person name="Rivera-Millot A."/>
            <person name="Nakamura A."/>
            <person name="Vischer N."/>
            <person name="VanNieuwenhze M."/>
            <person name="Brun Y."/>
            <person name="Cava F."/>
            <person name="Bulgheresi S."/>
            <person name="Veyrier F."/>
        </authorList>
    </citation>
    <scope>NUCLEOTIDE SEQUENCE [LARGE SCALE GENOMIC DNA]</scope>
    <source>
        <strain evidence="1 2">SN4</strain>
    </source>
</reference>
<evidence type="ECO:0000313" key="2">
    <source>
        <dbReference type="Proteomes" id="UP000832011"/>
    </source>
</evidence>
<protein>
    <submittedName>
        <fullName evidence="1">Uncharacterized protein</fullName>
    </submittedName>
</protein>
<evidence type="ECO:0000313" key="1">
    <source>
        <dbReference type="EMBL" id="UOO88736.1"/>
    </source>
</evidence>
<gene>
    <name evidence="1" type="ORF">LVJ82_14915</name>
</gene>